<evidence type="ECO:0000259" key="14">
    <source>
        <dbReference type="PROSITE" id="PS50862"/>
    </source>
</evidence>
<keyword evidence="11" id="KW-0862">Zinc</keyword>
<evidence type="ECO:0000256" key="4">
    <source>
        <dbReference type="ARBA" id="ARBA00022692"/>
    </source>
</evidence>
<evidence type="ECO:0000256" key="8">
    <source>
        <dbReference type="ARBA" id="ARBA00022989"/>
    </source>
</evidence>
<dbReference type="InterPro" id="IPR004254">
    <property type="entry name" value="AdipoR/HlyIII-related"/>
</dbReference>
<feature type="binding site" evidence="11">
    <location>
        <position position="124"/>
    </location>
    <ligand>
        <name>Zn(2+)</name>
        <dbReference type="ChEBI" id="CHEBI:29105"/>
    </ligand>
</feature>
<evidence type="ECO:0000256" key="6">
    <source>
        <dbReference type="ARBA" id="ARBA00022840"/>
    </source>
</evidence>
<dbReference type="GO" id="GO:0005524">
    <property type="term" value="F:ATP binding"/>
    <property type="evidence" value="ECO:0007669"/>
    <property type="project" value="UniProtKB-KW"/>
</dbReference>
<comment type="subcellular location">
    <subcellularLocation>
        <location evidence="1">Membrane</location>
        <topology evidence="1">Multi-pass membrane protein</topology>
    </subcellularLocation>
</comment>
<dbReference type="GO" id="GO:0005739">
    <property type="term" value="C:mitochondrion"/>
    <property type="evidence" value="ECO:0007669"/>
    <property type="project" value="TreeGrafter"/>
</dbReference>
<keyword evidence="6" id="KW-0067">ATP-binding</keyword>
<evidence type="ECO:0000256" key="7">
    <source>
        <dbReference type="ARBA" id="ARBA00022917"/>
    </source>
</evidence>
<keyword evidence="10" id="KW-0030">Aminoacyl-tRNA synthetase</keyword>
<reference evidence="16" key="1">
    <citation type="submission" date="2023-11" db="UniProtKB">
        <authorList>
            <consortium name="WormBaseParasite"/>
        </authorList>
    </citation>
    <scope>IDENTIFICATION</scope>
</reference>
<evidence type="ECO:0000256" key="1">
    <source>
        <dbReference type="ARBA" id="ARBA00004141"/>
    </source>
</evidence>
<dbReference type="Pfam" id="PF01336">
    <property type="entry name" value="tRNA_anti-codon"/>
    <property type="match status" value="1"/>
</dbReference>
<evidence type="ECO:0000256" key="5">
    <source>
        <dbReference type="ARBA" id="ARBA00022741"/>
    </source>
</evidence>
<dbReference type="InterPro" id="IPR045864">
    <property type="entry name" value="aa-tRNA-synth_II/BPL/LPL"/>
</dbReference>
<dbReference type="GO" id="GO:0046872">
    <property type="term" value="F:metal ion binding"/>
    <property type="evidence" value="ECO:0007669"/>
    <property type="project" value="UniProtKB-KW"/>
</dbReference>
<name>A0AA85BH62_9TREM</name>
<dbReference type="GO" id="GO:0006421">
    <property type="term" value="P:asparaginyl-tRNA aminoacylation"/>
    <property type="evidence" value="ECO:0007669"/>
    <property type="project" value="TreeGrafter"/>
</dbReference>
<feature type="transmembrane region" description="Helical" evidence="13">
    <location>
        <begin position="208"/>
        <end position="228"/>
    </location>
</feature>
<feature type="region of interest" description="Disordered" evidence="12">
    <location>
        <begin position="1"/>
        <end position="28"/>
    </location>
</feature>
<keyword evidence="8 13" id="KW-1133">Transmembrane helix</keyword>
<dbReference type="Gene3D" id="3.30.930.10">
    <property type="entry name" value="Bira Bifunctional Protein, Domain 2"/>
    <property type="match status" value="1"/>
</dbReference>
<proteinExistence type="inferred from homology"/>
<keyword evidence="11" id="KW-0479">Metal-binding</keyword>
<dbReference type="InterPro" id="IPR004364">
    <property type="entry name" value="Aa-tRNA-synt_II"/>
</dbReference>
<keyword evidence="9 13" id="KW-0472">Membrane</keyword>
<dbReference type="InterPro" id="IPR006195">
    <property type="entry name" value="aa-tRNA-synth_II"/>
</dbReference>
<dbReference type="WBParaSite" id="SMTH1_56620.1">
    <property type="protein sequence ID" value="SMTH1_56620.1"/>
    <property type="gene ID" value="SMTH1_56620"/>
</dbReference>
<evidence type="ECO:0000313" key="15">
    <source>
        <dbReference type="Proteomes" id="UP000050791"/>
    </source>
</evidence>
<sequence>MRPMRHHLFTSDDKNARYRGPGSSGSFKKPVHDKLEILSMSQIPPEFHEVGILSGYRKPSASLSSGVWSVFQMHNETLNIWTQIIPTIYFVIELFLNFFHVGERFLLIYLITAVTFLFTSSCAHTFSCLSPRARHICFFLDYIGISLYSYGSTVCYYAFALPVEFLRPSPFFILNLSDIFLFISALFCICGTYLSCQTRFWKPSVFRNIIRMGAFGIILFYVGTPILWRSYTYFLNIQCRSSHSAKEKDAHSIVSLDKTKCNENKAICKNVKVIGWVQSVRKHKSCVFCNISDGSSPYDLQVVTSPSEITDKITVGCALSVEGDIYHIPNVLKTSQLSIDKPTVQCCGELRAKIVNILDTENQAGELQLEKSINNASLPFNHSVPTINQMISSLGRHSPRPDLGVLRSVEALSMRHRLPEFGAMLRMRAHIKRIVRKVMSSCDYLEVDTPILTSTDCEGTGQMFQVQAPAPNETRESDSSSVYLTGSAQMHLESLALGLSKVYTLNPTFRAENSSTRHHLAEFYMLEAESIYLDNINSLCREIEMLIKKILNDCLEIYPISGGNELNALQNDLVLIRTFLGSQSESDSHCKSLLVDSALELRNILETMLKQPFVCISYSEAIEYLNKEMGTADLTTSKPRDLNKKRSTKS</sequence>
<evidence type="ECO:0000256" key="13">
    <source>
        <dbReference type="SAM" id="Phobius"/>
    </source>
</evidence>
<keyword evidence="5" id="KW-0547">Nucleotide-binding</keyword>
<dbReference type="SUPFAM" id="SSF55681">
    <property type="entry name" value="Class II aaRS and biotin synthetases"/>
    <property type="match status" value="1"/>
</dbReference>
<dbReference type="PANTHER" id="PTHR22594">
    <property type="entry name" value="ASPARTYL/LYSYL-TRNA SYNTHETASE"/>
    <property type="match status" value="1"/>
</dbReference>
<keyword evidence="7" id="KW-0648">Protein biosynthesis</keyword>
<dbReference type="Proteomes" id="UP000050791">
    <property type="component" value="Unassembled WGS sequence"/>
</dbReference>
<feature type="transmembrane region" description="Helical" evidence="13">
    <location>
        <begin position="78"/>
        <end position="99"/>
    </location>
</feature>
<keyword evidence="3" id="KW-0436">Ligase</keyword>
<dbReference type="GO" id="GO:0016020">
    <property type="term" value="C:membrane"/>
    <property type="evidence" value="ECO:0007669"/>
    <property type="project" value="UniProtKB-SubCell"/>
</dbReference>
<dbReference type="AlphaFoldDB" id="A0AA85BH62"/>
<organism evidence="15 16">
    <name type="scientific">Schistosoma mattheei</name>
    <dbReference type="NCBI Taxonomy" id="31246"/>
    <lineage>
        <taxon>Eukaryota</taxon>
        <taxon>Metazoa</taxon>
        <taxon>Spiralia</taxon>
        <taxon>Lophotrochozoa</taxon>
        <taxon>Platyhelminthes</taxon>
        <taxon>Trematoda</taxon>
        <taxon>Digenea</taxon>
        <taxon>Strigeidida</taxon>
        <taxon>Schistosomatoidea</taxon>
        <taxon>Schistosomatidae</taxon>
        <taxon>Schistosoma</taxon>
    </lineage>
</organism>
<comment type="similarity">
    <text evidence="2">Belongs to the ADIPOR family.</text>
</comment>
<dbReference type="PROSITE" id="PS50862">
    <property type="entry name" value="AA_TRNA_LIGASE_II"/>
    <property type="match status" value="1"/>
</dbReference>
<feature type="transmembrane region" description="Helical" evidence="13">
    <location>
        <begin position="138"/>
        <end position="159"/>
    </location>
</feature>
<dbReference type="InterPro" id="IPR012340">
    <property type="entry name" value="NA-bd_OB-fold"/>
</dbReference>
<dbReference type="GO" id="GO:0003676">
    <property type="term" value="F:nucleic acid binding"/>
    <property type="evidence" value="ECO:0007669"/>
    <property type="project" value="InterPro"/>
</dbReference>
<dbReference type="Gene3D" id="2.40.50.140">
    <property type="entry name" value="Nucleic acid-binding proteins"/>
    <property type="match status" value="1"/>
</dbReference>
<evidence type="ECO:0000256" key="9">
    <source>
        <dbReference type="ARBA" id="ARBA00023136"/>
    </source>
</evidence>
<dbReference type="PANTHER" id="PTHR22594:SF34">
    <property type="entry name" value="ASPARAGINE--TRNA LIGASE, MITOCHONDRIAL-RELATED"/>
    <property type="match status" value="1"/>
</dbReference>
<dbReference type="GO" id="GO:0004816">
    <property type="term" value="F:asparagine-tRNA ligase activity"/>
    <property type="evidence" value="ECO:0007669"/>
    <property type="project" value="TreeGrafter"/>
</dbReference>
<feature type="transmembrane region" description="Helical" evidence="13">
    <location>
        <begin position="171"/>
        <end position="196"/>
    </location>
</feature>
<accession>A0AA85BH62</accession>
<keyword evidence="4 13" id="KW-0812">Transmembrane</keyword>
<dbReference type="InterPro" id="IPR004365">
    <property type="entry name" value="NA-bd_OB_tRNA"/>
</dbReference>
<feature type="domain" description="Aminoacyl-transfer RNA synthetases class-II family profile" evidence="14">
    <location>
        <begin position="425"/>
        <end position="650"/>
    </location>
</feature>
<evidence type="ECO:0000256" key="11">
    <source>
        <dbReference type="PIRSR" id="PIRSR604254-1"/>
    </source>
</evidence>
<feature type="transmembrane region" description="Helical" evidence="13">
    <location>
        <begin position="105"/>
        <end position="126"/>
    </location>
</feature>
<dbReference type="SUPFAM" id="SSF50249">
    <property type="entry name" value="Nucleic acid-binding proteins"/>
    <property type="match status" value="1"/>
</dbReference>
<evidence type="ECO:0000256" key="2">
    <source>
        <dbReference type="ARBA" id="ARBA00007018"/>
    </source>
</evidence>
<dbReference type="Pfam" id="PF03006">
    <property type="entry name" value="HlyIII"/>
    <property type="match status" value="1"/>
</dbReference>
<evidence type="ECO:0000256" key="10">
    <source>
        <dbReference type="ARBA" id="ARBA00023146"/>
    </source>
</evidence>
<evidence type="ECO:0000313" key="16">
    <source>
        <dbReference type="WBParaSite" id="SMTH1_56620.1"/>
    </source>
</evidence>
<evidence type="ECO:0000256" key="12">
    <source>
        <dbReference type="SAM" id="MobiDB-lite"/>
    </source>
</evidence>
<evidence type="ECO:0000256" key="3">
    <source>
        <dbReference type="ARBA" id="ARBA00022598"/>
    </source>
</evidence>
<protein>
    <recommendedName>
        <fullName evidence="14">Aminoacyl-transfer RNA synthetases class-II family profile domain-containing protein</fullName>
    </recommendedName>
</protein>
<dbReference type="Pfam" id="PF00152">
    <property type="entry name" value="tRNA-synt_2"/>
    <property type="match status" value="1"/>
</dbReference>